<dbReference type="Pfam" id="PF05056">
    <property type="entry name" value="DUF674"/>
    <property type="match status" value="1"/>
</dbReference>
<gene>
    <name evidence="1" type="ORF">SO802_016777</name>
</gene>
<dbReference type="EMBL" id="JAZDWU010000005">
    <property type="protein sequence ID" value="KAL0002996.1"/>
    <property type="molecule type" value="Genomic_DNA"/>
</dbReference>
<dbReference type="Proteomes" id="UP001459277">
    <property type="component" value="Unassembled WGS sequence"/>
</dbReference>
<comment type="caution">
    <text evidence="1">The sequence shown here is derived from an EMBL/GenBank/DDBJ whole genome shotgun (WGS) entry which is preliminary data.</text>
</comment>
<evidence type="ECO:0000313" key="2">
    <source>
        <dbReference type="Proteomes" id="UP001459277"/>
    </source>
</evidence>
<protein>
    <submittedName>
        <fullName evidence="1">Uncharacterized protein</fullName>
    </submittedName>
</protein>
<dbReference type="PANTHER" id="PTHR33103:SF19">
    <property type="entry name" value="OS09G0544700 PROTEIN"/>
    <property type="match status" value="1"/>
</dbReference>
<dbReference type="PANTHER" id="PTHR33103">
    <property type="entry name" value="OS01G0153900 PROTEIN"/>
    <property type="match status" value="1"/>
</dbReference>
<sequence length="236" mass="26221">MAGVTKVSLKLMIDTERRRVLYAEAGKDFVDFLFYILALPIGTFIPLLNQEMVGSLGNIYDSIANVSTTYLRPNVNKESLLKPMAYFSGGTGLPLHLPNVESSRKLYRCCQQVSEFNTNCACGRAMFEETIYVGTPSANNPYSSVGNYVKGKVTYMVTDDLAVKPLSTDSILTLLNKFNIKEIGALEEKVVDLGMDEVVKLLKASLLTKSILTDVFLSVLKEEVDFSKKGKEEDDW</sequence>
<name>A0AAW2CY50_9ROSI</name>
<evidence type="ECO:0000313" key="1">
    <source>
        <dbReference type="EMBL" id="KAL0002996.1"/>
    </source>
</evidence>
<organism evidence="1 2">
    <name type="scientific">Lithocarpus litseifolius</name>
    <dbReference type="NCBI Taxonomy" id="425828"/>
    <lineage>
        <taxon>Eukaryota</taxon>
        <taxon>Viridiplantae</taxon>
        <taxon>Streptophyta</taxon>
        <taxon>Embryophyta</taxon>
        <taxon>Tracheophyta</taxon>
        <taxon>Spermatophyta</taxon>
        <taxon>Magnoliopsida</taxon>
        <taxon>eudicotyledons</taxon>
        <taxon>Gunneridae</taxon>
        <taxon>Pentapetalae</taxon>
        <taxon>rosids</taxon>
        <taxon>fabids</taxon>
        <taxon>Fagales</taxon>
        <taxon>Fagaceae</taxon>
        <taxon>Lithocarpus</taxon>
    </lineage>
</organism>
<keyword evidence="2" id="KW-1185">Reference proteome</keyword>
<reference evidence="1 2" key="1">
    <citation type="submission" date="2024-01" db="EMBL/GenBank/DDBJ databases">
        <title>A telomere-to-telomere, gap-free genome of sweet tea (Lithocarpus litseifolius).</title>
        <authorList>
            <person name="Zhou J."/>
        </authorList>
    </citation>
    <scope>NUCLEOTIDE SEQUENCE [LARGE SCALE GENOMIC DNA]</scope>
    <source>
        <strain evidence="1">Zhou-2022a</strain>
        <tissue evidence="1">Leaf</tissue>
    </source>
</reference>
<proteinExistence type="predicted"/>
<accession>A0AAW2CY50</accession>
<dbReference type="AlphaFoldDB" id="A0AAW2CY50"/>
<dbReference type="InterPro" id="IPR007750">
    <property type="entry name" value="DUF674"/>
</dbReference>